<feature type="repeat" description="RCC1" evidence="3">
    <location>
        <begin position="122"/>
        <end position="176"/>
    </location>
</feature>
<feature type="repeat" description="RCC1" evidence="3">
    <location>
        <begin position="269"/>
        <end position="306"/>
    </location>
</feature>
<dbReference type="Pfam" id="PF25390">
    <property type="entry name" value="WD40_RLD"/>
    <property type="match status" value="1"/>
</dbReference>
<evidence type="ECO:0000313" key="6">
    <source>
        <dbReference type="Proteomes" id="UP000078544"/>
    </source>
</evidence>
<keyword evidence="1" id="KW-0344">Guanine-nucleotide releasing factor</keyword>
<gene>
    <name evidence="5" type="ORF">AAL_05763</name>
</gene>
<proteinExistence type="predicted"/>
<dbReference type="PROSITE" id="PS00626">
    <property type="entry name" value="RCC1_2"/>
    <property type="match status" value="1"/>
</dbReference>
<keyword evidence="6" id="KW-1185">Reference proteome</keyword>
<sequence>MEVIFALGSNGSGQLGLGHKEDVSVPKQVNFQSRPSSRIATIAAGGNHSLHLFESNGLYWSGDATTGACGLVHDTSASASVFRPARLIQRDGVTDELGKIALIAATWDASFIVAEDDAAKRTKIYSFGVGLRGELGLGELIVRSSYAELLPNFPPQGSEIVDLAASISHVVAVLDNGDVYGWGNCRKSQLGEPAGVLFSPRKLECIGFKATRVVCTKEAVCLFGTPQSGQIQVLGSDKWNIRTGAPKVISPWKDVGAGWGAIYVLKQDGTLHGWGRNDHGQLPPANLPRIKQMAVGSEHVAALAEDGSVLAWGWGEHGNCGPHVENNDVKNRWNVIASPKFLPPEYSVTKVGAGCATSWICIGRLS</sequence>
<dbReference type="SUPFAM" id="SSF50985">
    <property type="entry name" value="RCC1/BLIP-II"/>
    <property type="match status" value="1"/>
</dbReference>
<protein>
    <submittedName>
        <fullName evidence="5">Regulator of chromosome condensation/beta-lactamase-inhibitor protein II</fullName>
    </submittedName>
</protein>
<dbReference type="Gene3D" id="2.130.10.30">
    <property type="entry name" value="Regulator of chromosome condensation 1/beta-lactamase-inhibitor protein II"/>
    <property type="match status" value="2"/>
</dbReference>
<evidence type="ECO:0000256" key="2">
    <source>
        <dbReference type="ARBA" id="ARBA00022737"/>
    </source>
</evidence>
<dbReference type="InterPro" id="IPR058923">
    <property type="entry name" value="RCC1-like_dom"/>
</dbReference>
<dbReference type="InterPro" id="IPR051553">
    <property type="entry name" value="Ran_GTPase-activating"/>
</dbReference>
<name>A0A168A2E1_9HYPO</name>
<reference evidence="5 6" key="1">
    <citation type="journal article" date="2016" name="Genome Biol. Evol.">
        <title>Divergent and convergent evolution of fungal pathogenicity.</title>
        <authorList>
            <person name="Shang Y."/>
            <person name="Xiao G."/>
            <person name="Zheng P."/>
            <person name="Cen K."/>
            <person name="Zhan S."/>
            <person name="Wang C."/>
        </authorList>
    </citation>
    <scope>NUCLEOTIDE SEQUENCE [LARGE SCALE GENOMIC DNA]</scope>
    <source>
        <strain evidence="5 6">RCEF 2490</strain>
    </source>
</reference>
<feature type="domain" description="RCC1-like" evidence="4">
    <location>
        <begin position="4"/>
        <end position="358"/>
    </location>
</feature>
<dbReference type="STRING" id="1081109.A0A168A2E1"/>
<accession>A0A168A2E1</accession>
<dbReference type="PANTHER" id="PTHR45982">
    <property type="entry name" value="REGULATOR OF CHROMOSOME CONDENSATION"/>
    <property type="match status" value="1"/>
</dbReference>
<dbReference type="GO" id="GO:0005085">
    <property type="term" value="F:guanyl-nucleotide exchange factor activity"/>
    <property type="evidence" value="ECO:0007669"/>
    <property type="project" value="TreeGrafter"/>
</dbReference>
<dbReference type="PANTHER" id="PTHR45982:SF1">
    <property type="entry name" value="REGULATOR OF CHROMOSOME CONDENSATION"/>
    <property type="match status" value="1"/>
</dbReference>
<evidence type="ECO:0000256" key="1">
    <source>
        <dbReference type="ARBA" id="ARBA00022658"/>
    </source>
</evidence>
<comment type="caution">
    <text evidence="5">The sequence shown here is derived from an EMBL/GenBank/DDBJ whole genome shotgun (WGS) entry which is preliminary data.</text>
</comment>
<dbReference type="InterPro" id="IPR009091">
    <property type="entry name" value="RCC1/BLIP-II"/>
</dbReference>
<dbReference type="GO" id="GO:0005737">
    <property type="term" value="C:cytoplasm"/>
    <property type="evidence" value="ECO:0007669"/>
    <property type="project" value="TreeGrafter"/>
</dbReference>
<evidence type="ECO:0000256" key="3">
    <source>
        <dbReference type="PROSITE-ProRule" id="PRU00235"/>
    </source>
</evidence>
<dbReference type="OrthoDB" id="5370059at2759"/>
<evidence type="ECO:0000313" key="5">
    <source>
        <dbReference type="EMBL" id="KZZ93378.1"/>
    </source>
</evidence>
<organism evidence="5 6">
    <name type="scientific">Moelleriella libera RCEF 2490</name>
    <dbReference type="NCBI Taxonomy" id="1081109"/>
    <lineage>
        <taxon>Eukaryota</taxon>
        <taxon>Fungi</taxon>
        <taxon>Dikarya</taxon>
        <taxon>Ascomycota</taxon>
        <taxon>Pezizomycotina</taxon>
        <taxon>Sordariomycetes</taxon>
        <taxon>Hypocreomycetidae</taxon>
        <taxon>Hypocreales</taxon>
        <taxon>Clavicipitaceae</taxon>
        <taxon>Moelleriella</taxon>
    </lineage>
</organism>
<dbReference type="InterPro" id="IPR000408">
    <property type="entry name" value="Reg_chr_condens"/>
</dbReference>
<feature type="repeat" description="RCC1" evidence="3">
    <location>
        <begin position="2"/>
        <end position="55"/>
    </location>
</feature>
<dbReference type="AlphaFoldDB" id="A0A168A2E1"/>
<keyword evidence="2" id="KW-0677">Repeat</keyword>
<dbReference type="Proteomes" id="UP000078544">
    <property type="component" value="Unassembled WGS sequence"/>
</dbReference>
<evidence type="ECO:0000259" key="4">
    <source>
        <dbReference type="Pfam" id="PF25390"/>
    </source>
</evidence>
<dbReference type="EMBL" id="AZGY01000013">
    <property type="protein sequence ID" value="KZZ93378.1"/>
    <property type="molecule type" value="Genomic_DNA"/>
</dbReference>
<dbReference type="PRINTS" id="PR00633">
    <property type="entry name" value="RCCNDNSATION"/>
</dbReference>
<dbReference type="PROSITE" id="PS50012">
    <property type="entry name" value="RCC1_3"/>
    <property type="match status" value="3"/>
</dbReference>